<dbReference type="EMBL" id="BMSX01000045">
    <property type="protein sequence ID" value="GGR63117.1"/>
    <property type="molecule type" value="Genomic_DNA"/>
</dbReference>
<keyword evidence="3" id="KW-1185">Reference proteome</keyword>
<sequence length="65" mass="7060">MEPRYRPCLDVPAEPDVGAEQGPQTADRGRLPAAHGASYGIHPRFETDAPTGPDQVQFFDPDSHS</sequence>
<dbReference type="Proteomes" id="UP000658320">
    <property type="component" value="Unassembled WGS sequence"/>
</dbReference>
<name>A0A918L039_9ACTN</name>
<feature type="region of interest" description="Disordered" evidence="1">
    <location>
        <begin position="1"/>
        <end position="65"/>
    </location>
</feature>
<evidence type="ECO:0000313" key="2">
    <source>
        <dbReference type="EMBL" id="GGR63117.1"/>
    </source>
</evidence>
<comment type="caution">
    <text evidence="2">The sequence shown here is derived from an EMBL/GenBank/DDBJ whole genome shotgun (WGS) entry which is preliminary data.</text>
</comment>
<evidence type="ECO:0000256" key="1">
    <source>
        <dbReference type="SAM" id="MobiDB-lite"/>
    </source>
</evidence>
<proteinExistence type="predicted"/>
<accession>A0A918L039</accession>
<gene>
    <name evidence="2" type="ORF">GCM10010251_94730</name>
</gene>
<reference evidence="2" key="2">
    <citation type="submission" date="2020-09" db="EMBL/GenBank/DDBJ databases">
        <authorList>
            <person name="Sun Q."/>
            <person name="Ohkuma M."/>
        </authorList>
    </citation>
    <scope>NUCLEOTIDE SEQUENCE</scope>
    <source>
        <strain evidence="2">JCM 4346</strain>
    </source>
</reference>
<protein>
    <submittedName>
        <fullName evidence="2">Uncharacterized protein</fullName>
    </submittedName>
</protein>
<dbReference type="AlphaFoldDB" id="A0A918L039"/>
<reference evidence="2" key="1">
    <citation type="journal article" date="2014" name="Int. J. Syst. Evol. Microbiol.">
        <title>Complete genome sequence of Corynebacterium casei LMG S-19264T (=DSM 44701T), isolated from a smear-ripened cheese.</title>
        <authorList>
            <consortium name="US DOE Joint Genome Institute (JGI-PGF)"/>
            <person name="Walter F."/>
            <person name="Albersmeier A."/>
            <person name="Kalinowski J."/>
            <person name="Ruckert C."/>
        </authorList>
    </citation>
    <scope>NUCLEOTIDE SEQUENCE</scope>
    <source>
        <strain evidence="2">JCM 4346</strain>
    </source>
</reference>
<organism evidence="2 3">
    <name type="scientific">Streptomyces aurantiogriseus</name>
    <dbReference type="NCBI Taxonomy" id="66870"/>
    <lineage>
        <taxon>Bacteria</taxon>
        <taxon>Bacillati</taxon>
        <taxon>Actinomycetota</taxon>
        <taxon>Actinomycetes</taxon>
        <taxon>Kitasatosporales</taxon>
        <taxon>Streptomycetaceae</taxon>
        <taxon>Streptomyces</taxon>
    </lineage>
</organism>
<evidence type="ECO:0000313" key="3">
    <source>
        <dbReference type="Proteomes" id="UP000658320"/>
    </source>
</evidence>